<evidence type="ECO:0000313" key="3">
    <source>
        <dbReference type="Proteomes" id="UP001281761"/>
    </source>
</evidence>
<feature type="transmembrane region" description="Helical" evidence="1">
    <location>
        <begin position="607"/>
        <end position="627"/>
    </location>
</feature>
<evidence type="ECO:0000256" key="1">
    <source>
        <dbReference type="SAM" id="Phobius"/>
    </source>
</evidence>
<reference evidence="2 3" key="1">
    <citation type="journal article" date="2022" name="bioRxiv">
        <title>Genomics of Preaxostyla Flagellates Illuminates Evolutionary Transitions and the Path Towards Mitochondrial Loss.</title>
        <authorList>
            <person name="Novak L.V.F."/>
            <person name="Treitli S.C."/>
            <person name="Pyrih J."/>
            <person name="Halakuc P."/>
            <person name="Pipaliya S.V."/>
            <person name="Vacek V."/>
            <person name="Brzon O."/>
            <person name="Soukal P."/>
            <person name="Eme L."/>
            <person name="Dacks J.B."/>
            <person name="Karnkowska A."/>
            <person name="Elias M."/>
            <person name="Hampl V."/>
        </authorList>
    </citation>
    <scope>NUCLEOTIDE SEQUENCE [LARGE SCALE GENOMIC DNA]</scope>
    <source>
        <strain evidence="2">NAU3</strain>
        <tissue evidence="2">Gut</tissue>
    </source>
</reference>
<dbReference type="Proteomes" id="UP001281761">
    <property type="component" value="Unassembled WGS sequence"/>
</dbReference>
<organism evidence="2 3">
    <name type="scientific">Blattamonas nauphoetae</name>
    <dbReference type="NCBI Taxonomy" id="2049346"/>
    <lineage>
        <taxon>Eukaryota</taxon>
        <taxon>Metamonada</taxon>
        <taxon>Preaxostyla</taxon>
        <taxon>Oxymonadida</taxon>
        <taxon>Blattamonas</taxon>
    </lineage>
</organism>
<evidence type="ECO:0000313" key="2">
    <source>
        <dbReference type="EMBL" id="KAK2955130.1"/>
    </source>
</evidence>
<keyword evidence="1" id="KW-0812">Transmembrane</keyword>
<sequence>MDWFVEAVIGAYTFRKQPISEPPLTLENIRIDASSTIFISPPSSPQQQSIAGSLCSDIATICQFFLHIHRTLEQQNRLTLPLDPEEEHIVFARIMVALVEHFVASGDLILPNPSPTYYSQFFETMYLQLKATAREPLNLFLLKNLAMSFKSLVRIPHLRHSFVPTDNSFLCRKKFQHSDQFLDVVKNIKETHSLEAVRNAHYDWKEWMTMMELVGQGVSDLSFLQSRSNQTSPQDVDLNEKFDESLFDETDDMKVATSLYRCLNVVGRTKSTECILNLHTFRTFLISGLHSSNVFIQVFCYLLFFDIGDLLPTVDDPREHRFDTIRMAFRDGTYWEKMGLLRLWVRWLDIKSDSGRGKVISEQAFDFDGFLSVEMENLSLFDMACSFVDRFLLNDFVSMSFRWKMNVLLQFEKRHRVLDRLTSDPSGFSKQKRSRHFLSPLAIILGSFLSLFNGIDFPSVLTELMTIDLDSSPLKCSRWINPAFFLTYTSIAPKHQPNFFPMDLMFERAFRDDPNDFLRLSPDPALCTSRKFLQAPVVGLHSLLLRYPKLNLNQQTLFKLMHMLFVEISGHDIKQVEVGNLFCYFPPPRFIDTLLSSPHHVRHDEQFWLYFLNVVCAFFAVTTPFGACSSLTTIFKMLHPFDSDTKEAELTLMRMAGDIIVSLHWLSIPAHFDSPLLCHLPSLAGAQRGILQTLSSHSGIPSLITPHNLQPNWNSIILPLLSKDHSVSDGISVQCLCVRYFTFSGLVSLLSFYCRIVLYSHWTVST</sequence>
<accession>A0ABQ9XUI6</accession>
<gene>
    <name evidence="2" type="ORF">BLNAU_9859</name>
</gene>
<name>A0ABQ9XUI6_9EUKA</name>
<dbReference type="EMBL" id="JARBJD010000070">
    <property type="protein sequence ID" value="KAK2955130.1"/>
    <property type="molecule type" value="Genomic_DNA"/>
</dbReference>
<keyword evidence="3" id="KW-1185">Reference proteome</keyword>
<comment type="caution">
    <text evidence="2">The sequence shown here is derived from an EMBL/GenBank/DDBJ whole genome shotgun (WGS) entry which is preliminary data.</text>
</comment>
<keyword evidence="1" id="KW-0472">Membrane</keyword>
<proteinExistence type="predicted"/>
<keyword evidence="1" id="KW-1133">Transmembrane helix</keyword>
<protein>
    <submittedName>
        <fullName evidence="2">Uncharacterized protein</fullName>
    </submittedName>
</protein>